<reference evidence="2 3" key="1">
    <citation type="submission" date="2019-09" db="EMBL/GenBank/DDBJ databases">
        <authorList>
            <person name="Ou C."/>
        </authorList>
    </citation>
    <scope>NUCLEOTIDE SEQUENCE [LARGE SCALE GENOMIC DNA]</scope>
    <source>
        <strain evidence="2">S2</strain>
        <tissue evidence="2">Leaf</tissue>
    </source>
</reference>
<feature type="region of interest" description="Disordered" evidence="1">
    <location>
        <begin position="142"/>
        <end position="190"/>
    </location>
</feature>
<comment type="caution">
    <text evidence="2">The sequence shown here is derived from an EMBL/GenBank/DDBJ whole genome shotgun (WGS) entry which is preliminary data.</text>
</comment>
<accession>A0A5N5GU67</accession>
<protein>
    <submittedName>
        <fullName evidence="2">Uncharacterized protein</fullName>
    </submittedName>
</protein>
<evidence type="ECO:0000256" key="1">
    <source>
        <dbReference type="SAM" id="MobiDB-lite"/>
    </source>
</evidence>
<organism evidence="2 3">
    <name type="scientific">Pyrus ussuriensis x Pyrus communis</name>
    <dbReference type="NCBI Taxonomy" id="2448454"/>
    <lineage>
        <taxon>Eukaryota</taxon>
        <taxon>Viridiplantae</taxon>
        <taxon>Streptophyta</taxon>
        <taxon>Embryophyta</taxon>
        <taxon>Tracheophyta</taxon>
        <taxon>Spermatophyta</taxon>
        <taxon>Magnoliopsida</taxon>
        <taxon>eudicotyledons</taxon>
        <taxon>Gunneridae</taxon>
        <taxon>Pentapetalae</taxon>
        <taxon>rosids</taxon>
        <taxon>fabids</taxon>
        <taxon>Rosales</taxon>
        <taxon>Rosaceae</taxon>
        <taxon>Amygdaloideae</taxon>
        <taxon>Maleae</taxon>
        <taxon>Pyrus</taxon>
    </lineage>
</organism>
<name>A0A5N5GU67_9ROSA</name>
<feature type="compositionally biased region" description="Basic and acidic residues" evidence="1">
    <location>
        <begin position="142"/>
        <end position="153"/>
    </location>
</feature>
<evidence type="ECO:0000313" key="3">
    <source>
        <dbReference type="Proteomes" id="UP000327157"/>
    </source>
</evidence>
<dbReference type="Proteomes" id="UP000327157">
    <property type="component" value="Chromosome 15"/>
</dbReference>
<gene>
    <name evidence="2" type="ORF">D8674_013091</name>
</gene>
<evidence type="ECO:0000313" key="2">
    <source>
        <dbReference type="EMBL" id="KAB2617222.1"/>
    </source>
</evidence>
<dbReference type="AlphaFoldDB" id="A0A5N5GU67"/>
<dbReference type="EMBL" id="SMOL01000401">
    <property type="protein sequence ID" value="KAB2617222.1"/>
    <property type="molecule type" value="Genomic_DNA"/>
</dbReference>
<dbReference type="OrthoDB" id="1096772at2759"/>
<reference evidence="2 3" key="3">
    <citation type="submission" date="2019-11" db="EMBL/GenBank/DDBJ databases">
        <title>A de novo genome assembly of a pear dwarfing rootstock.</title>
        <authorList>
            <person name="Wang F."/>
            <person name="Wang J."/>
            <person name="Li S."/>
            <person name="Zhang Y."/>
            <person name="Fang M."/>
            <person name="Ma L."/>
            <person name="Zhao Y."/>
            <person name="Jiang S."/>
        </authorList>
    </citation>
    <scope>NUCLEOTIDE SEQUENCE [LARGE SCALE GENOMIC DNA]</scope>
    <source>
        <strain evidence="2">S2</strain>
        <tissue evidence="2">Leaf</tissue>
    </source>
</reference>
<feature type="compositionally biased region" description="Basic and acidic residues" evidence="1">
    <location>
        <begin position="170"/>
        <end position="190"/>
    </location>
</feature>
<keyword evidence="3" id="KW-1185">Reference proteome</keyword>
<reference evidence="3" key="2">
    <citation type="submission" date="2019-10" db="EMBL/GenBank/DDBJ databases">
        <title>A de novo genome assembly of a pear dwarfing rootstock.</title>
        <authorList>
            <person name="Wang F."/>
            <person name="Wang J."/>
            <person name="Li S."/>
            <person name="Zhang Y."/>
            <person name="Fang M."/>
            <person name="Ma L."/>
            <person name="Zhao Y."/>
            <person name="Jiang S."/>
        </authorList>
    </citation>
    <scope>NUCLEOTIDE SEQUENCE [LARGE SCALE GENOMIC DNA]</scope>
</reference>
<sequence length="288" mass="32548">MQPMGTFIRFDENFLSVLNGLFVRVLLKMDLRLPLKKVMVINDEDGTPVLLSYEKLFKVYFYGGQMRSEDHTCLAVEDKDGWLLVDKFFDDESLVYPAGAKIYEETGQELHWGRRVMLVFPQPVLEEDVNLKYEDDVKVRDQNRTRKENRPDCDMSSGATVGGGAENVADVDKGKNSMEEDEEFMKAKEENNEQIQYLGSRKRGRNNGTGNVSASYNNGVDSGSFQCLNASGCFTLFDIVSPMLIDSFSVTKGVDSGNFQCPVEVVCECFTCVFTTKAQEHVVNLIFY</sequence>
<proteinExistence type="predicted"/>